<dbReference type="PANTHER" id="PTHR48219:SF2">
    <property type="entry name" value="VACUOLAR PROTEIN SORTING-ASSOCIATED PROTEIN 62"/>
    <property type="match status" value="1"/>
</dbReference>
<name>A0A6C0EY65_9ZZZZ</name>
<protein>
    <submittedName>
        <fullName evidence="2">Uncharacterized protein</fullName>
    </submittedName>
</protein>
<evidence type="ECO:0000256" key="1">
    <source>
        <dbReference type="SAM" id="Phobius"/>
    </source>
</evidence>
<dbReference type="AlphaFoldDB" id="A0A6C0EY65"/>
<organism evidence="2">
    <name type="scientific">viral metagenome</name>
    <dbReference type="NCBI Taxonomy" id="1070528"/>
    <lineage>
        <taxon>unclassified sequences</taxon>
        <taxon>metagenomes</taxon>
        <taxon>organismal metagenomes</taxon>
    </lineage>
</organism>
<dbReference type="InterPro" id="IPR009291">
    <property type="entry name" value="Vps62"/>
</dbReference>
<evidence type="ECO:0000313" key="2">
    <source>
        <dbReference type="EMBL" id="QHT33948.1"/>
    </source>
</evidence>
<feature type="transmembrane region" description="Helical" evidence="1">
    <location>
        <begin position="6"/>
        <end position="22"/>
    </location>
</feature>
<dbReference type="PANTHER" id="PTHR48219">
    <property type="entry name" value="VACUOLAR PROTEIN SORTING-ASSOCIATED PROTEIN 62-RELATED"/>
    <property type="match status" value="1"/>
</dbReference>
<keyword evidence="1" id="KW-1133">Transmembrane helix</keyword>
<keyword evidence="1" id="KW-0472">Membrane</keyword>
<keyword evidence="1" id="KW-0812">Transmembrane</keyword>
<accession>A0A6C0EY65</accession>
<sequence>MESNIVLGILLLLTIIVILIYIKNQNVNLEYFQGPVDNIAIPLNNIALLPASDIHFILDNTASLIETPVLNYKLTINNSNTSNSSMSNSNSSMSTMGNMGNMANMANMANMGNNDTIDNFENTISNGSRQVYLSVFQHKAFTDNYKGLCQYVKISDTPLDETTAIADVASNIKAVSILTSSSINPVRYNLIWTSDINQDGQIFSVWHPVPPAGAACLGDVIVSGTDTPDLDYIKCIPITMLTPANISNGIIWSATNDMGRQCFCWGAGNINQFRCSNIYNQSIPELNTVYNLPSEYLKQNTLLSNAEQSSKGVKV</sequence>
<proteinExistence type="predicted"/>
<dbReference type="Pfam" id="PF06101">
    <property type="entry name" value="Vps62"/>
    <property type="match status" value="1"/>
</dbReference>
<reference evidence="2" key="1">
    <citation type="journal article" date="2020" name="Nature">
        <title>Giant virus diversity and host interactions through global metagenomics.</title>
        <authorList>
            <person name="Schulz F."/>
            <person name="Roux S."/>
            <person name="Paez-Espino D."/>
            <person name="Jungbluth S."/>
            <person name="Walsh D.A."/>
            <person name="Denef V.J."/>
            <person name="McMahon K.D."/>
            <person name="Konstantinidis K.T."/>
            <person name="Eloe-Fadrosh E.A."/>
            <person name="Kyrpides N.C."/>
            <person name="Woyke T."/>
        </authorList>
    </citation>
    <scope>NUCLEOTIDE SEQUENCE</scope>
    <source>
        <strain evidence="2">GVMAG-M-3300009161-52</strain>
    </source>
</reference>
<dbReference type="EMBL" id="MN738981">
    <property type="protein sequence ID" value="QHT33948.1"/>
    <property type="molecule type" value="Genomic_DNA"/>
</dbReference>